<reference evidence="3" key="1">
    <citation type="submission" date="2021-03" db="EMBL/GenBank/DDBJ databases">
        <authorList>
            <person name="So Y."/>
        </authorList>
    </citation>
    <scope>NUCLEOTIDE SEQUENCE</scope>
    <source>
        <strain evidence="3">SG15</strain>
    </source>
</reference>
<evidence type="ECO:0000313" key="4">
    <source>
        <dbReference type="Proteomes" id="UP000677537"/>
    </source>
</evidence>
<accession>A0A940N491</accession>
<dbReference type="PANTHER" id="PTHR43569">
    <property type="entry name" value="AMIDOHYDROLASE"/>
    <property type="match status" value="1"/>
</dbReference>
<keyword evidence="4" id="KW-1185">Reference proteome</keyword>
<gene>
    <name evidence="3" type="ORF">J5Y10_26260</name>
</gene>
<comment type="caution">
    <text evidence="3">The sequence shown here is derived from an EMBL/GenBank/DDBJ whole genome shotgun (WGS) entry which is preliminary data.</text>
</comment>
<name>A0A940N491_9PROT</name>
<dbReference type="RefSeq" id="WP_209377106.1">
    <property type="nucleotide sequence ID" value="NZ_JAGIZA010000034.1"/>
</dbReference>
<dbReference type="Gene3D" id="3.20.20.140">
    <property type="entry name" value="Metal-dependent hydrolases"/>
    <property type="match status" value="1"/>
</dbReference>
<dbReference type="EMBL" id="JAGIZA010000034">
    <property type="protein sequence ID" value="MBP0496314.1"/>
    <property type="molecule type" value="Genomic_DNA"/>
</dbReference>
<evidence type="ECO:0000313" key="3">
    <source>
        <dbReference type="EMBL" id="MBP0496314.1"/>
    </source>
</evidence>
<protein>
    <submittedName>
        <fullName evidence="3">Amidohydrolase family protein</fullName>
    </submittedName>
</protein>
<organism evidence="3 4">
    <name type="scientific">Roseomonas indoligenes</name>
    <dbReference type="NCBI Taxonomy" id="2820811"/>
    <lineage>
        <taxon>Bacteria</taxon>
        <taxon>Pseudomonadati</taxon>
        <taxon>Pseudomonadota</taxon>
        <taxon>Alphaproteobacteria</taxon>
        <taxon>Acetobacterales</taxon>
        <taxon>Roseomonadaceae</taxon>
        <taxon>Roseomonas</taxon>
    </lineage>
</organism>
<dbReference type="Pfam" id="PF04909">
    <property type="entry name" value="Amidohydro_2"/>
    <property type="match status" value="1"/>
</dbReference>
<dbReference type="InterPro" id="IPR006680">
    <property type="entry name" value="Amidohydro-rel"/>
</dbReference>
<evidence type="ECO:0000256" key="1">
    <source>
        <dbReference type="ARBA" id="ARBA00038310"/>
    </source>
</evidence>
<dbReference type="InterPro" id="IPR032466">
    <property type="entry name" value="Metal_Hydrolase"/>
</dbReference>
<evidence type="ECO:0000259" key="2">
    <source>
        <dbReference type="Pfam" id="PF04909"/>
    </source>
</evidence>
<dbReference type="GO" id="GO:0016787">
    <property type="term" value="F:hydrolase activity"/>
    <property type="evidence" value="ECO:0007669"/>
    <property type="project" value="InterPro"/>
</dbReference>
<dbReference type="AlphaFoldDB" id="A0A940N491"/>
<feature type="domain" description="Amidohydrolase-related" evidence="2">
    <location>
        <begin position="24"/>
        <end position="314"/>
    </location>
</feature>
<sequence length="315" mass="35455">MREAFTAAEGDRVTPDSLYDGPIIDAHHHLWDLSMGRHPWLTAPVGGLQSLGDLGFLRRDYMPGDYLQDARGQGIVASVCVEALWDRSHSPIEEVEWFDSLDRPDGIAGRYVAYAPLREPAAGGILEKLAANPRVVGVRETIRWHPDPAKRWAEAGLLGDPAWRQGLELLRRYRLSLDLLMNPYQAEEVAGLSRDFPDLQIIINHCGTPIDRDPDGIERWRHGLALMAAAPNIAIKTSNFGSYGGGSEDQRETVMRCIDSFGVERTMFGSDYPVARRSMSFDAICTRFKDIVRNLSAAEQRAVFHDNAERYYRFR</sequence>
<dbReference type="Proteomes" id="UP000677537">
    <property type="component" value="Unassembled WGS sequence"/>
</dbReference>
<proteinExistence type="inferred from homology"/>
<dbReference type="PANTHER" id="PTHR43569:SF1">
    <property type="entry name" value="BLL3371 PROTEIN"/>
    <property type="match status" value="1"/>
</dbReference>
<comment type="similarity">
    <text evidence="1">Belongs to the metallo-dependent hydrolases superfamily.</text>
</comment>
<dbReference type="SUPFAM" id="SSF51556">
    <property type="entry name" value="Metallo-dependent hydrolases"/>
    <property type="match status" value="1"/>
</dbReference>
<dbReference type="InterPro" id="IPR052350">
    <property type="entry name" value="Metallo-dep_Lactonases"/>
</dbReference>